<evidence type="ECO:0000256" key="8">
    <source>
        <dbReference type="RuleBase" id="RU363041"/>
    </source>
</evidence>
<dbReference type="RefSeq" id="WP_233281005.1">
    <property type="nucleotide sequence ID" value="NZ_CP040396.1"/>
</dbReference>
<accession>A0A4P8XKW0</accession>
<dbReference type="KEGG" id="palo:E6C60_2670"/>
<feature type="transmembrane region" description="Helical" evidence="8">
    <location>
        <begin position="40"/>
        <end position="59"/>
    </location>
</feature>
<keyword evidence="4 8" id="KW-1003">Cell membrane</keyword>
<protein>
    <recommendedName>
        <fullName evidence="8">Probable membrane transporter protein</fullName>
    </recommendedName>
</protein>
<organism evidence="9 10">
    <name type="scientific">Paenibacillus algicola</name>
    <dbReference type="NCBI Taxonomy" id="2565926"/>
    <lineage>
        <taxon>Bacteria</taxon>
        <taxon>Bacillati</taxon>
        <taxon>Bacillota</taxon>
        <taxon>Bacilli</taxon>
        <taxon>Bacillales</taxon>
        <taxon>Paenibacillaceae</taxon>
        <taxon>Paenibacillus</taxon>
    </lineage>
</organism>
<dbReference type="Proteomes" id="UP000300879">
    <property type="component" value="Chromosome"/>
</dbReference>
<dbReference type="EMBL" id="CP040396">
    <property type="protein sequence ID" value="QCT03382.1"/>
    <property type="molecule type" value="Genomic_DNA"/>
</dbReference>
<keyword evidence="10" id="KW-1185">Reference proteome</keyword>
<dbReference type="AlphaFoldDB" id="A0A4P8XKW0"/>
<dbReference type="InterPro" id="IPR052017">
    <property type="entry name" value="TSUP"/>
</dbReference>
<evidence type="ECO:0000313" key="10">
    <source>
        <dbReference type="Proteomes" id="UP000300879"/>
    </source>
</evidence>
<proteinExistence type="inferred from homology"/>
<keyword evidence="3" id="KW-0813">Transport</keyword>
<gene>
    <name evidence="9" type="ORF">E6C60_2670</name>
</gene>
<evidence type="ECO:0000313" key="9">
    <source>
        <dbReference type="EMBL" id="QCT03382.1"/>
    </source>
</evidence>
<keyword evidence="5 8" id="KW-0812">Transmembrane</keyword>
<evidence type="ECO:0000256" key="4">
    <source>
        <dbReference type="ARBA" id="ARBA00022475"/>
    </source>
</evidence>
<feature type="transmembrane region" description="Helical" evidence="8">
    <location>
        <begin position="96"/>
        <end position="114"/>
    </location>
</feature>
<comment type="similarity">
    <text evidence="2 8">Belongs to the 4-toluene sulfonate uptake permease (TSUP) (TC 2.A.102) family.</text>
</comment>
<evidence type="ECO:0000256" key="6">
    <source>
        <dbReference type="ARBA" id="ARBA00022989"/>
    </source>
</evidence>
<evidence type="ECO:0000256" key="1">
    <source>
        <dbReference type="ARBA" id="ARBA00004651"/>
    </source>
</evidence>
<feature type="transmembrane region" description="Helical" evidence="8">
    <location>
        <begin position="71"/>
        <end position="90"/>
    </location>
</feature>
<evidence type="ECO:0000256" key="5">
    <source>
        <dbReference type="ARBA" id="ARBA00022692"/>
    </source>
</evidence>
<keyword evidence="6 8" id="KW-1133">Transmembrane helix</keyword>
<evidence type="ECO:0000256" key="2">
    <source>
        <dbReference type="ARBA" id="ARBA00009142"/>
    </source>
</evidence>
<feature type="transmembrane region" description="Helical" evidence="8">
    <location>
        <begin position="12"/>
        <end position="34"/>
    </location>
</feature>
<sequence>MDILWITGMLVIVLAGFIQGLTSFGFALITLPFLAQLVPLTEAVPLVVILSLCTNLVIFTQTRDFIDLRSIWLLILCSVLAAPLGTKLLLVVEAGLLKAVSGAVIVVAAGLLLAGRSYPIQRERLGMVPVGILTGLLNGSISMSGPPVVLFLSNQGVDKQVFEPISMYTEFY</sequence>
<dbReference type="PANTHER" id="PTHR30269:SF37">
    <property type="entry name" value="MEMBRANE TRANSPORTER PROTEIN"/>
    <property type="match status" value="1"/>
</dbReference>
<reference evidence="9 10" key="1">
    <citation type="submission" date="2019-05" db="EMBL/GenBank/DDBJ databases">
        <authorList>
            <person name="Chen C."/>
        </authorList>
    </citation>
    <scope>NUCLEOTIDE SEQUENCE [LARGE SCALE GENOMIC DNA]</scope>
    <source>
        <strain evidence="9 10">HB172198</strain>
    </source>
</reference>
<comment type="subcellular location">
    <subcellularLocation>
        <location evidence="1 8">Cell membrane</location>
        <topology evidence="1 8">Multi-pass membrane protein</topology>
    </subcellularLocation>
</comment>
<dbReference type="InterPro" id="IPR002781">
    <property type="entry name" value="TM_pro_TauE-like"/>
</dbReference>
<dbReference type="PANTHER" id="PTHR30269">
    <property type="entry name" value="TRANSMEMBRANE PROTEIN YFCA"/>
    <property type="match status" value="1"/>
</dbReference>
<keyword evidence="7 8" id="KW-0472">Membrane</keyword>
<name>A0A4P8XKW0_9BACL</name>
<dbReference type="GO" id="GO:0005886">
    <property type="term" value="C:plasma membrane"/>
    <property type="evidence" value="ECO:0007669"/>
    <property type="project" value="UniProtKB-SubCell"/>
</dbReference>
<evidence type="ECO:0000256" key="3">
    <source>
        <dbReference type="ARBA" id="ARBA00022448"/>
    </source>
</evidence>
<dbReference type="Pfam" id="PF01925">
    <property type="entry name" value="TauE"/>
    <property type="match status" value="1"/>
</dbReference>
<evidence type="ECO:0000256" key="7">
    <source>
        <dbReference type="ARBA" id="ARBA00023136"/>
    </source>
</evidence>